<dbReference type="SMART" id="SM00448">
    <property type="entry name" value="REC"/>
    <property type="match status" value="1"/>
</dbReference>
<keyword evidence="2" id="KW-0547">Nucleotide-binding</keyword>
<evidence type="ECO:0000313" key="14">
    <source>
        <dbReference type="Proteomes" id="UP000007844"/>
    </source>
</evidence>
<dbReference type="InterPro" id="IPR008268">
    <property type="entry name" value="Peptidase_S16_AS"/>
</dbReference>
<dbReference type="InterPro" id="IPR011006">
    <property type="entry name" value="CheY-like_superfamily"/>
</dbReference>
<evidence type="ECO:0000256" key="3">
    <source>
        <dbReference type="ARBA" id="ARBA00022801"/>
    </source>
</evidence>
<dbReference type="eggNOG" id="COG0466">
    <property type="taxonomic scope" value="Bacteria"/>
</dbReference>
<evidence type="ECO:0000313" key="13">
    <source>
        <dbReference type="EMBL" id="EGJ50499.1"/>
    </source>
</evidence>
<dbReference type="SUPFAM" id="SSF52172">
    <property type="entry name" value="CheY-like"/>
    <property type="match status" value="1"/>
</dbReference>
<reference evidence="13 14" key="1">
    <citation type="journal article" date="2011" name="J. Bacteriol.">
        <title>Genome sequence of the mercury-methylating and pleomorphic Desulfovibrio africanus Strain Walvis Bay.</title>
        <authorList>
            <person name="Brown S.D."/>
            <person name="Wall J.D."/>
            <person name="Kucken A.M."/>
            <person name="Gilmour C.C."/>
            <person name="Podar M."/>
            <person name="Brandt C.C."/>
            <person name="Teshima H."/>
            <person name="Detter J.C."/>
            <person name="Han C.S."/>
            <person name="Land M.L."/>
            <person name="Lucas S."/>
            <person name="Han J."/>
            <person name="Pennacchio L."/>
            <person name="Nolan M."/>
            <person name="Pitluck S."/>
            <person name="Woyke T."/>
            <person name="Goodwin L."/>
            <person name="Palumbo A.V."/>
            <person name="Elias D.A."/>
        </authorList>
    </citation>
    <scope>NUCLEOTIDE SEQUENCE [LARGE SCALE GENOMIC DNA]</scope>
    <source>
        <strain evidence="13 14">Walvis Bay</strain>
    </source>
</reference>
<dbReference type="PROSITE" id="PS51786">
    <property type="entry name" value="LON_PROTEOLYTIC"/>
    <property type="match status" value="1"/>
</dbReference>
<dbReference type="InterPro" id="IPR001789">
    <property type="entry name" value="Sig_transdc_resp-reg_receiver"/>
</dbReference>
<evidence type="ECO:0000256" key="6">
    <source>
        <dbReference type="ARBA" id="ARBA00050665"/>
    </source>
</evidence>
<gene>
    <name evidence="13" type="ORF">Desaf_2170</name>
</gene>
<dbReference type="HOGENOM" id="CLU_004109_2_1_7"/>
<dbReference type="EC" id="3.4.21.53" evidence="7 9"/>
<evidence type="ECO:0000256" key="1">
    <source>
        <dbReference type="ARBA" id="ARBA00022670"/>
    </source>
</evidence>
<evidence type="ECO:0000259" key="11">
    <source>
        <dbReference type="PROSITE" id="PS50110"/>
    </source>
</evidence>
<dbReference type="GO" id="GO:0016887">
    <property type="term" value="F:ATP hydrolysis activity"/>
    <property type="evidence" value="ECO:0007669"/>
    <property type="project" value="InterPro"/>
</dbReference>
<dbReference type="SUPFAM" id="SSF52540">
    <property type="entry name" value="P-loop containing nucleoside triphosphate hydrolases"/>
    <property type="match status" value="1"/>
</dbReference>
<dbReference type="FunFam" id="3.40.50.300:FF:000021">
    <property type="entry name" value="Lon protease homolog"/>
    <property type="match status" value="1"/>
</dbReference>
<name>F3YWK6_DESAF</name>
<dbReference type="Pfam" id="PF00004">
    <property type="entry name" value="AAA"/>
    <property type="match status" value="1"/>
</dbReference>
<evidence type="ECO:0000256" key="10">
    <source>
        <dbReference type="SAM" id="MobiDB-lite"/>
    </source>
</evidence>
<dbReference type="STRING" id="690850.Desaf_2170"/>
<dbReference type="SUPFAM" id="SSF54211">
    <property type="entry name" value="Ribosomal protein S5 domain 2-like"/>
    <property type="match status" value="1"/>
</dbReference>
<dbReference type="GO" id="GO:0004176">
    <property type="term" value="F:ATP-dependent peptidase activity"/>
    <property type="evidence" value="ECO:0007669"/>
    <property type="project" value="UniProtKB-UniRule"/>
</dbReference>
<keyword evidence="14" id="KW-1185">Reference proteome</keyword>
<dbReference type="Pfam" id="PF05362">
    <property type="entry name" value="Lon_C"/>
    <property type="match status" value="1"/>
</dbReference>
<dbReference type="InterPro" id="IPR027065">
    <property type="entry name" value="Lon_Prtase"/>
</dbReference>
<dbReference type="Pfam" id="PF22667">
    <property type="entry name" value="Lon_lid"/>
    <property type="match status" value="1"/>
</dbReference>
<comment type="similarity">
    <text evidence="9">Belongs to the peptidase S16 family.</text>
</comment>
<evidence type="ECO:0000256" key="9">
    <source>
        <dbReference type="PROSITE-ProRule" id="PRU01122"/>
    </source>
</evidence>
<dbReference type="GO" id="GO:0005524">
    <property type="term" value="F:ATP binding"/>
    <property type="evidence" value="ECO:0007669"/>
    <property type="project" value="UniProtKB-KW"/>
</dbReference>
<feature type="modified residue" description="4-aspartylphosphate" evidence="8">
    <location>
        <position position="170"/>
    </location>
</feature>
<dbReference type="AlphaFoldDB" id="F3YWK6"/>
<proteinExistence type="inferred from homology"/>
<dbReference type="PANTHER" id="PTHR10046">
    <property type="entry name" value="ATP DEPENDENT LON PROTEASE FAMILY MEMBER"/>
    <property type="match status" value="1"/>
</dbReference>
<feature type="active site" evidence="9">
    <location>
        <position position="577"/>
    </location>
</feature>
<evidence type="ECO:0000256" key="7">
    <source>
        <dbReference type="ARBA" id="ARBA00066743"/>
    </source>
</evidence>
<protein>
    <recommendedName>
        <fullName evidence="7 9">endopeptidase La</fullName>
        <ecNumber evidence="7 9">3.4.21.53</ecNumber>
    </recommendedName>
</protein>
<keyword evidence="8" id="KW-0597">Phosphoprotein</keyword>
<dbReference type="EMBL" id="CP003221">
    <property type="protein sequence ID" value="EGJ50499.1"/>
    <property type="molecule type" value="Genomic_DNA"/>
</dbReference>
<dbReference type="InterPro" id="IPR014721">
    <property type="entry name" value="Ribsml_uS5_D2-typ_fold_subgr"/>
</dbReference>
<dbReference type="PRINTS" id="PR00830">
    <property type="entry name" value="ENDOLAPTASE"/>
</dbReference>
<dbReference type="SMART" id="SM00382">
    <property type="entry name" value="AAA"/>
    <property type="match status" value="1"/>
</dbReference>
<dbReference type="GO" id="GO:0030163">
    <property type="term" value="P:protein catabolic process"/>
    <property type="evidence" value="ECO:0007669"/>
    <property type="project" value="InterPro"/>
</dbReference>
<evidence type="ECO:0000256" key="5">
    <source>
        <dbReference type="ARBA" id="ARBA00022840"/>
    </source>
</evidence>
<dbReference type="InterPro" id="IPR003959">
    <property type="entry name" value="ATPase_AAA_core"/>
</dbReference>
<dbReference type="GO" id="GO:0004252">
    <property type="term" value="F:serine-type endopeptidase activity"/>
    <property type="evidence" value="ECO:0007669"/>
    <property type="project" value="UniProtKB-UniRule"/>
</dbReference>
<dbReference type="InterPro" id="IPR020568">
    <property type="entry name" value="Ribosomal_Su5_D2-typ_SF"/>
</dbReference>
<dbReference type="InterPro" id="IPR054594">
    <property type="entry name" value="Lon_lid"/>
</dbReference>
<dbReference type="KEGG" id="daf:Desaf_2170"/>
<feature type="domain" description="Lon proteolytic" evidence="12">
    <location>
        <begin position="490"/>
        <end position="671"/>
    </location>
</feature>
<evidence type="ECO:0000256" key="8">
    <source>
        <dbReference type="PROSITE-ProRule" id="PRU00169"/>
    </source>
</evidence>
<dbReference type="Gene3D" id="3.40.50.300">
    <property type="entry name" value="P-loop containing nucleotide triphosphate hydrolases"/>
    <property type="match status" value="1"/>
</dbReference>
<dbReference type="RefSeq" id="WP_014260240.1">
    <property type="nucleotide sequence ID" value="NC_016629.1"/>
</dbReference>
<dbReference type="Pfam" id="PF00072">
    <property type="entry name" value="Response_reg"/>
    <property type="match status" value="1"/>
</dbReference>
<keyword evidence="3 9" id="KW-0378">Hydrolase</keyword>
<dbReference type="GO" id="GO:0000160">
    <property type="term" value="P:phosphorelay signal transduction system"/>
    <property type="evidence" value="ECO:0007669"/>
    <property type="project" value="InterPro"/>
</dbReference>
<dbReference type="Gene3D" id="1.20.5.5270">
    <property type="match status" value="1"/>
</dbReference>
<dbReference type="InterPro" id="IPR008269">
    <property type="entry name" value="Lon_proteolytic"/>
</dbReference>
<organism evidence="13 14">
    <name type="scientific">Desulfocurvibacter africanus subsp. africanus str. Walvis Bay</name>
    <dbReference type="NCBI Taxonomy" id="690850"/>
    <lineage>
        <taxon>Bacteria</taxon>
        <taxon>Pseudomonadati</taxon>
        <taxon>Thermodesulfobacteriota</taxon>
        <taxon>Desulfovibrionia</taxon>
        <taxon>Desulfovibrionales</taxon>
        <taxon>Desulfovibrionaceae</taxon>
        <taxon>Desulfocurvibacter</taxon>
    </lineage>
</organism>
<dbReference type="Gene3D" id="1.10.8.60">
    <property type="match status" value="1"/>
</dbReference>
<feature type="region of interest" description="Disordered" evidence="10">
    <location>
        <begin position="1"/>
        <end position="20"/>
    </location>
</feature>
<evidence type="ECO:0000256" key="4">
    <source>
        <dbReference type="ARBA" id="ARBA00022825"/>
    </source>
</evidence>
<feature type="active site" evidence="9">
    <location>
        <position position="620"/>
    </location>
</feature>
<dbReference type="Gene3D" id="3.40.50.2300">
    <property type="match status" value="1"/>
</dbReference>
<dbReference type="InterPro" id="IPR027417">
    <property type="entry name" value="P-loop_NTPase"/>
</dbReference>
<feature type="domain" description="Response regulatory" evidence="11">
    <location>
        <begin position="121"/>
        <end position="235"/>
    </location>
</feature>
<dbReference type="GO" id="GO:0006508">
    <property type="term" value="P:proteolysis"/>
    <property type="evidence" value="ECO:0007669"/>
    <property type="project" value="UniProtKB-KW"/>
</dbReference>
<keyword evidence="5" id="KW-0067">ATP-binding</keyword>
<sequence>MPFFRRMEETAQRPVEEKPEPLAELRKAIAEARLPEHARQAVTKELERLDKTDPSVAEYSVGYNWVQFVLALPWNAATPDNLDLARAERVLNEDHFGLSRVKERVLEHLAASIMVSSRPRRVLVVDDERIALDNMAYVLGKDGHEVLTAENGRQAMEVLARTECDLVITDLKMNQMDGLELLERLKAASPQTELILVTGFATVDTAVNALKKGAAHYLPKPLNLDVLRSVSRDILDAKAKSRVARGPILCFSGPPGTGKTSIGRGVAAALGRKFIRLSMAGLRDEAELRGHRRTYVGAMPGRILAELKRAEVNNPVFMLDEVDKIGKDFRGDPASVLLEVLDPEQNRRFLDYYLDMPFDLSGVMFITTANIVEELPRPLYDRMEAIPFQSYTPLEKRRIARDYIAPRQMHGAGLRTKDLIFTDAALDTVIDGYTREAGLRNLDREIGSLCRKVDRQVLAGKLRLPASLDAAEVTALLGPPRFRPEAAARADAVGVATGLVYSEYGGQILFIETARMTGGGGLMLTGSLGEVLKESAQTALSYIRSRAGELGIAPNFFKECDIHVHIPAGAIPKDGPSAGVTIAVALVSLLSDRPARSDVAMTGEMTLSGRLLPVGGLREKLLAAQRAGVVTVVLPKANEIEWRVLDEDVRQAVRVVFAETAIDAIEEALQR</sequence>
<dbReference type="Proteomes" id="UP000007844">
    <property type="component" value="Chromosome"/>
</dbReference>
<dbReference type="PROSITE" id="PS50110">
    <property type="entry name" value="RESPONSE_REGULATORY"/>
    <property type="match status" value="1"/>
</dbReference>
<comment type="catalytic activity">
    <reaction evidence="6 9">
        <text>Hydrolysis of proteins in presence of ATP.</text>
        <dbReference type="EC" id="3.4.21.53"/>
    </reaction>
</comment>
<accession>F3YWK6</accession>
<keyword evidence="1 9" id="KW-0645">Protease</keyword>
<evidence type="ECO:0000259" key="12">
    <source>
        <dbReference type="PROSITE" id="PS51786"/>
    </source>
</evidence>
<dbReference type="InterPro" id="IPR003593">
    <property type="entry name" value="AAA+_ATPase"/>
</dbReference>
<evidence type="ECO:0000256" key="2">
    <source>
        <dbReference type="ARBA" id="ARBA00022741"/>
    </source>
</evidence>
<keyword evidence="4 9" id="KW-0720">Serine protease</keyword>
<dbReference type="Gene3D" id="3.30.230.10">
    <property type="match status" value="1"/>
</dbReference>
<dbReference type="PROSITE" id="PS01046">
    <property type="entry name" value="LON_SER"/>
    <property type="match status" value="1"/>
</dbReference>